<dbReference type="SUPFAM" id="SSF50129">
    <property type="entry name" value="GroES-like"/>
    <property type="match status" value="1"/>
</dbReference>
<dbReference type="Gene3D" id="3.90.180.10">
    <property type="entry name" value="Medium-chain alcohol dehydrogenases, catalytic domain"/>
    <property type="match status" value="1"/>
</dbReference>
<name>A0AAD8JV51_TARER</name>
<evidence type="ECO:0000256" key="2">
    <source>
        <dbReference type="ARBA" id="ARBA00022833"/>
    </source>
</evidence>
<dbReference type="EMBL" id="JAUHHV010000011">
    <property type="protein sequence ID" value="KAK1408190.1"/>
    <property type="molecule type" value="Genomic_DNA"/>
</dbReference>
<reference evidence="3" key="1">
    <citation type="journal article" date="2023" name="bioRxiv">
        <title>Improved chromosome-level genome assembly for marigold (Tagetes erecta).</title>
        <authorList>
            <person name="Jiang F."/>
            <person name="Yuan L."/>
            <person name="Wang S."/>
            <person name="Wang H."/>
            <person name="Xu D."/>
            <person name="Wang A."/>
            <person name="Fan W."/>
        </authorList>
    </citation>
    <scope>NUCLEOTIDE SEQUENCE</scope>
    <source>
        <strain evidence="3">WSJ</strain>
        <tissue evidence="3">Leaf</tissue>
    </source>
</reference>
<evidence type="ECO:0000313" key="4">
    <source>
        <dbReference type="Proteomes" id="UP001229421"/>
    </source>
</evidence>
<accession>A0AAD8JV51</accession>
<sequence length="193" mass="22063">METKTKIEGGAVTVRNTLPKVATDKNRWHLTFNTKRKMPIPPSQTDSFRSKCSLDLPWMLNWSLDRNITNMCSDAMQKYQILKLHLPSPYLTTSKRSKIKMYTKQEANGSSVKEITCTAAVAWGPGQPFSIQQIRVQPPQKLEVRIKILFASICHTDLSAWRGENESQQVYPRIFGHRGLRAAALLFCDKILR</sequence>
<evidence type="ECO:0008006" key="5">
    <source>
        <dbReference type="Google" id="ProtNLM"/>
    </source>
</evidence>
<dbReference type="GO" id="GO:0005829">
    <property type="term" value="C:cytosol"/>
    <property type="evidence" value="ECO:0007669"/>
    <property type="project" value="TreeGrafter"/>
</dbReference>
<protein>
    <recommendedName>
        <fullName evidence="5">Alcohol dehydrogenase</fullName>
    </recommendedName>
</protein>
<keyword evidence="4" id="KW-1185">Reference proteome</keyword>
<dbReference type="PANTHER" id="PTHR43880">
    <property type="entry name" value="ALCOHOL DEHYDROGENASE"/>
    <property type="match status" value="1"/>
</dbReference>
<keyword evidence="1" id="KW-0479">Metal-binding</keyword>
<dbReference type="InterPro" id="IPR011032">
    <property type="entry name" value="GroES-like_sf"/>
</dbReference>
<evidence type="ECO:0000256" key="1">
    <source>
        <dbReference type="ARBA" id="ARBA00022723"/>
    </source>
</evidence>
<dbReference type="GO" id="GO:0051903">
    <property type="term" value="F:S-(hydroxymethyl)glutathione dehydrogenase [NAD(P)+] activity"/>
    <property type="evidence" value="ECO:0007669"/>
    <property type="project" value="TreeGrafter"/>
</dbReference>
<comment type="caution">
    <text evidence="3">The sequence shown here is derived from an EMBL/GenBank/DDBJ whole genome shotgun (WGS) entry which is preliminary data.</text>
</comment>
<keyword evidence="2" id="KW-0862">Zinc</keyword>
<dbReference type="GO" id="GO:0008270">
    <property type="term" value="F:zinc ion binding"/>
    <property type="evidence" value="ECO:0007669"/>
    <property type="project" value="TreeGrafter"/>
</dbReference>
<organism evidence="3 4">
    <name type="scientific">Tagetes erecta</name>
    <name type="common">African marigold</name>
    <dbReference type="NCBI Taxonomy" id="13708"/>
    <lineage>
        <taxon>Eukaryota</taxon>
        <taxon>Viridiplantae</taxon>
        <taxon>Streptophyta</taxon>
        <taxon>Embryophyta</taxon>
        <taxon>Tracheophyta</taxon>
        <taxon>Spermatophyta</taxon>
        <taxon>Magnoliopsida</taxon>
        <taxon>eudicotyledons</taxon>
        <taxon>Gunneridae</taxon>
        <taxon>Pentapetalae</taxon>
        <taxon>asterids</taxon>
        <taxon>campanulids</taxon>
        <taxon>Asterales</taxon>
        <taxon>Asteraceae</taxon>
        <taxon>Asteroideae</taxon>
        <taxon>Heliantheae alliance</taxon>
        <taxon>Tageteae</taxon>
        <taxon>Tagetes</taxon>
    </lineage>
</organism>
<dbReference type="AlphaFoldDB" id="A0AAD8JV51"/>
<gene>
    <name evidence="3" type="ORF">QVD17_39825</name>
</gene>
<evidence type="ECO:0000313" key="3">
    <source>
        <dbReference type="EMBL" id="KAK1408190.1"/>
    </source>
</evidence>
<proteinExistence type="predicted"/>
<dbReference type="PANTHER" id="PTHR43880:SF56">
    <property type="entry name" value="ALCOHOL DEHYDROGENASE-LIKE 4"/>
    <property type="match status" value="1"/>
</dbReference>
<dbReference type="GO" id="GO:0046294">
    <property type="term" value="P:formaldehyde catabolic process"/>
    <property type="evidence" value="ECO:0007669"/>
    <property type="project" value="TreeGrafter"/>
</dbReference>
<dbReference type="Proteomes" id="UP001229421">
    <property type="component" value="Unassembled WGS sequence"/>
</dbReference>